<dbReference type="EMBL" id="JAOCDG010000003">
    <property type="protein sequence ID" value="MDH0687075.1"/>
    <property type="molecule type" value="Genomic_DNA"/>
</dbReference>
<feature type="transmembrane region" description="Helical" evidence="1">
    <location>
        <begin position="171"/>
        <end position="191"/>
    </location>
</feature>
<dbReference type="Pfam" id="PF05857">
    <property type="entry name" value="TraX"/>
    <property type="match status" value="1"/>
</dbReference>
<comment type="caution">
    <text evidence="2">The sequence shown here is derived from an EMBL/GenBank/DDBJ whole genome shotgun (WGS) entry which is preliminary data.</text>
</comment>
<feature type="transmembrane region" description="Helical" evidence="1">
    <location>
        <begin position="203"/>
        <end position="224"/>
    </location>
</feature>
<keyword evidence="1" id="KW-0472">Membrane</keyword>
<dbReference type="RefSeq" id="WP_279649028.1">
    <property type="nucleotide sequence ID" value="NZ_JAOCDG010000003.1"/>
</dbReference>
<feature type="transmembrane region" description="Helical" evidence="1">
    <location>
        <begin position="132"/>
        <end position="151"/>
    </location>
</feature>
<protein>
    <submittedName>
        <fullName evidence="2">Conjugal transfer protein TraX</fullName>
    </submittedName>
</protein>
<dbReference type="InterPro" id="IPR008875">
    <property type="entry name" value="TraX"/>
</dbReference>
<sequence>MKTLNAQLPIQAAFDAGGSGRIRSLDLIKWMAIVLMVLDHLRAVWPAAEPLTVPGRMALPLFCLAMAANVARQAQGEAPWAQNKRYVISLIVFAVISQAPYQALFGPGLNIMWLLLPALLIALAIHHQGHAVWLGIIGLAFTIAASSRLGYHASAVLIPAAMVGAITATGWIRVFWACCAATLCVTANLLIPSVPALASEGEPFVLLMMGAAFVAPMFGLWLLRQRVQFLLPPVGRWGYLFYPAHLAAFALLRLLTH</sequence>
<reference evidence="2" key="1">
    <citation type="submission" date="2022-09" db="EMBL/GenBank/DDBJ databases">
        <title>Intensive care unit water sources are persistently colonized with multi-drug resistant bacteria and are the site of extensive horizontal gene transfer of antibiotic resistance genes.</title>
        <authorList>
            <person name="Diorio-Toth L."/>
        </authorList>
    </citation>
    <scope>NUCLEOTIDE SEQUENCE</scope>
    <source>
        <strain evidence="2">GD03864</strain>
    </source>
</reference>
<evidence type="ECO:0000256" key="1">
    <source>
        <dbReference type="SAM" id="Phobius"/>
    </source>
</evidence>
<dbReference type="AlphaFoldDB" id="A0ABD4XW30"/>
<feature type="transmembrane region" description="Helical" evidence="1">
    <location>
        <begin position="109"/>
        <end position="125"/>
    </location>
</feature>
<organism evidence="2 3">
    <name type="scientific">Stutzerimonas stutzeri</name>
    <name type="common">Pseudomonas stutzeri</name>
    <dbReference type="NCBI Taxonomy" id="316"/>
    <lineage>
        <taxon>Bacteria</taxon>
        <taxon>Pseudomonadati</taxon>
        <taxon>Pseudomonadota</taxon>
        <taxon>Gammaproteobacteria</taxon>
        <taxon>Pseudomonadales</taxon>
        <taxon>Pseudomonadaceae</taxon>
        <taxon>Stutzerimonas</taxon>
    </lineage>
</organism>
<evidence type="ECO:0000313" key="2">
    <source>
        <dbReference type="EMBL" id="MDH0687075.1"/>
    </source>
</evidence>
<name>A0ABD4XW30_STUST</name>
<accession>A0ABD4XW30</accession>
<feature type="transmembrane region" description="Helical" evidence="1">
    <location>
        <begin position="236"/>
        <end position="255"/>
    </location>
</feature>
<dbReference type="Proteomes" id="UP001161139">
    <property type="component" value="Unassembled WGS sequence"/>
</dbReference>
<gene>
    <name evidence="2" type="ORF">N5D09_03105</name>
</gene>
<evidence type="ECO:0000313" key="3">
    <source>
        <dbReference type="Proteomes" id="UP001161139"/>
    </source>
</evidence>
<proteinExistence type="predicted"/>
<keyword evidence="1" id="KW-1133">Transmembrane helix</keyword>
<keyword evidence="1" id="KW-0812">Transmembrane</keyword>